<evidence type="ECO:0000256" key="9">
    <source>
        <dbReference type="ARBA" id="ARBA00022989"/>
    </source>
</evidence>
<evidence type="ECO:0000256" key="11">
    <source>
        <dbReference type="ARBA" id="ARBA00023136"/>
    </source>
</evidence>
<evidence type="ECO:0000256" key="3">
    <source>
        <dbReference type="ARBA" id="ARBA00022676"/>
    </source>
</evidence>
<protein>
    <recommendedName>
        <fullName evidence="14">Peptide O-xylosyltransferase</fullName>
    </recommendedName>
</protein>
<proteinExistence type="predicted"/>
<dbReference type="PANTHER" id="PTHR46025">
    <property type="entry name" value="XYLOSYLTRANSFERASE OXT"/>
    <property type="match status" value="1"/>
</dbReference>
<evidence type="ECO:0000256" key="5">
    <source>
        <dbReference type="ARBA" id="ARBA00022692"/>
    </source>
</evidence>
<comment type="subcellular location">
    <subcellularLocation>
        <location evidence="2">Endoplasmic reticulum membrane</location>
        <topology evidence="2">Single-pass type II membrane protein</topology>
    </subcellularLocation>
    <subcellularLocation>
        <location evidence="1">Golgi apparatus membrane</location>
        <topology evidence="1">Single-pass type II membrane protein</topology>
    </subcellularLocation>
</comment>
<dbReference type="EMBL" id="JAIQUM010000008">
    <property type="protein sequence ID" value="MBZ5749691.1"/>
    <property type="molecule type" value="Genomic_DNA"/>
</dbReference>
<keyword evidence="13" id="KW-0325">Glycoprotein</keyword>
<evidence type="ECO:0000256" key="13">
    <source>
        <dbReference type="ARBA" id="ARBA00023180"/>
    </source>
</evidence>
<name>A0ABS7UN02_9BACI</name>
<keyword evidence="6" id="KW-0479">Metal-binding</keyword>
<evidence type="ECO:0000256" key="4">
    <source>
        <dbReference type="ARBA" id="ARBA00022679"/>
    </source>
</evidence>
<evidence type="ECO:0000256" key="1">
    <source>
        <dbReference type="ARBA" id="ARBA00004323"/>
    </source>
</evidence>
<keyword evidence="10" id="KW-0333">Golgi apparatus</keyword>
<dbReference type="InterPro" id="IPR003406">
    <property type="entry name" value="Glyco_trans_14"/>
</dbReference>
<keyword evidence="9" id="KW-1133">Transmembrane helix</keyword>
<sequence length="300" mass="35691">MNSIVPRTAYILQIHKNPNQVNKFINQIITEEQADVFIHIDKQNYNEINEKILKSPNVKVLKESINVRWGDISQIDATVLLLKNVFDTQKKYDFVCFRSGQDLLVKNGFKEYLLNNKNKIFMTASHIKRSSLDASFLDVSWPRLTRKQYNTFNPFRILRRVIMGLYGKGLNIFPNPYKLPENFSFYHGSQWFCIPIGVVKYIIEFLDQNKWYYLAFENALCPDEWFFQTLIMNSTYKDLVENNNLLYIKWGETFKTRNHPKILTMNDIDSIESSNQYFARKFDENVDKSVLEYYTDRVRM</sequence>
<reference evidence="15" key="1">
    <citation type="submission" date="2024-05" db="EMBL/GenBank/DDBJ databases">
        <title>Metabacillus sp. nov., isolated from the rhizosphere soil of tomato plants.</title>
        <authorList>
            <person name="Ma R."/>
        </authorList>
    </citation>
    <scope>NUCLEOTIDE SEQUENCE</scope>
    <source>
        <strain evidence="15">DBTR6</strain>
    </source>
</reference>
<dbReference type="Pfam" id="PF02485">
    <property type="entry name" value="Branch"/>
    <property type="match status" value="1"/>
</dbReference>
<organism evidence="15 16">
    <name type="scientific">Metabacillus rhizolycopersici</name>
    <dbReference type="NCBI Taxonomy" id="2875709"/>
    <lineage>
        <taxon>Bacteria</taxon>
        <taxon>Bacillati</taxon>
        <taxon>Bacillota</taxon>
        <taxon>Bacilli</taxon>
        <taxon>Bacillales</taxon>
        <taxon>Bacillaceae</taxon>
        <taxon>Metabacillus</taxon>
    </lineage>
</organism>
<dbReference type="Proteomes" id="UP001165287">
    <property type="component" value="Unassembled WGS sequence"/>
</dbReference>
<keyword evidence="7" id="KW-0256">Endoplasmic reticulum</keyword>
<gene>
    <name evidence="15" type="ORF">K9V48_05440</name>
</gene>
<keyword evidence="16" id="KW-1185">Reference proteome</keyword>
<keyword evidence="12" id="KW-1015">Disulfide bond</keyword>
<keyword evidence="3" id="KW-0328">Glycosyltransferase</keyword>
<evidence type="ECO:0000313" key="15">
    <source>
        <dbReference type="EMBL" id="MBZ5749691.1"/>
    </source>
</evidence>
<dbReference type="RefSeq" id="WP_224137569.1">
    <property type="nucleotide sequence ID" value="NZ_JAIQUM010000008.1"/>
</dbReference>
<evidence type="ECO:0000313" key="16">
    <source>
        <dbReference type="Proteomes" id="UP001165287"/>
    </source>
</evidence>
<keyword evidence="5" id="KW-0812">Transmembrane</keyword>
<dbReference type="PANTHER" id="PTHR46025:SF3">
    <property type="entry name" value="XYLOSYLTRANSFERASE OXT"/>
    <property type="match status" value="1"/>
</dbReference>
<comment type="caution">
    <text evidence="15">The sequence shown here is derived from an EMBL/GenBank/DDBJ whole genome shotgun (WGS) entry which is preliminary data.</text>
</comment>
<keyword evidence="4" id="KW-0808">Transferase</keyword>
<evidence type="ECO:0000256" key="10">
    <source>
        <dbReference type="ARBA" id="ARBA00023034"/>
    </source>
</evidence>
<evidence type="ECO:0000256" key="8">
    <source>
        <dbReference type="ARBA" id="ARBA00022968"/>
    </source>
</evidence>
<evidence type="ECO:0000256" key="7">
    <source>
        <dbReference type="ARBA" id="ARBA00022824"/>
    </source>
</evidence>
<accession>A0ABS7UN02</accession>
<keyword evidence="8" id="KW-0735">Signal-anchor</keyword>
<evidence type="ECO:0000256" key="2">
    <source>
        <dbReference type="ARBA" id="ARBA00004648"/>
    </source>
</evidence>
<evidence type="ECO:0000256" key="14">
    <source>
        <dbReference type="ARBA" id="ARBA00042865"/>
    </source>
</evidence>
<evidence type="ECO:0000256" key="6">
    <source>
        <dbReference type="ARBA" id="ARBA00022723"/>
    </source>
</evidence>
<evidence type="ECO:0000256" key="12">
    <source>
        <dbReference type="ARBA" id="ARBA00023157"/>
    </source>
</evidence>
<dbReference type="InterPro" id="IPR043538">
    <property type="entry name" value="XYLT"/>
</dbReference>
<keyword evidence="11" id="KW-0472">Membrane</keyword>